<dbReference type="PANTHER" id="PTHR39596:SF2">
    <property type="entry name" value="HET DOMAIN PROTEIN (AFU_ORTHOLOGUE AFUA_1G17550)-RELATED"/>
    <property type="match status" value="1"/>
</dbReference>
<dbReference type="GeneID" id="19169010"/>
<keyword evidence="4" id="KW-1185">Reference proteome</keyword>
<dbReference type="RefSeq" id="XP_007733210.1">
    <property type="nucleotide sequence ID" value="XM_007735020.1"/>
</dbReference>
<evidence type="ECO:0000256" key="1">
    <source>
        <dbReference type="SAM" id="MobiDB-lite"/>
    </source>
</evidence>
<accession>W9Y3J9</accession>
<comment type="caution">
    <text evidence="3">The sequence shown here is derived from an EMBL/GenBank/DDBJ whole genome shotgun (WGS) entry which is preliminary data.</text>
</comment>
<feature type="region of interest" description="Disordered" evidence="1">
    <location>
        <begin position="692"/>
        <end position="726"/>
    </location>
</feature>
<dbReference type="eggNOG" id="ENOG502S16F">
    <property type="taxonomic scope" value="Eukaryota"/>
</dbReference>
<feature type="domain" description="Heterokaryon incompatibility" evidence="2">
    <location>
        <begin position="366"/>
        <end position="404"/>
    </location>
</feature>
<proteinExistence type="predicted"/>
<evidence type="ECO:0000259" key="2">
    <source>
        <dbReference type="Pfam" id="PF06985"/>
    </source>
</evidence>
<dbReference type="PANTHER" id="PTHR39596">
    <property type="match status" value="1"/>
</dbReference>
<evidence type="ECO:0000313" key="3">
    <source>
        <dbReference type="EMBL" id="EXJ84225.1"/>
    </source>
</evidence>
<organism evidence="3 4">
    <name type="scientific">Capronia epimyces CBS 606.96</name>
    <dbReference type="NCBI Taxonomy" id="1182542"/>
    <lineage>
        <taxon>Eukaryota</taxon>
        <taxon>Fungi</taxon>
        <taxon>Dikarya</taxon>
        <taxon>Ascomycota</taxon>
        <taxon>Pezizomycotina</taxon>
        <taxon>Eurotiomycetes</taxon>
        <taxon>Chaetothyriomycetidae</taxon>
        <taxon>Chaetothyriales</taxon>
        <taxon>Herpotrichiellaceae</taxon>
        <taxon>Capronia</taxon>
    </lineage>
</organism>
<feature type="compositionally biased region" description="Polar residues" evidence="1">
    <location>
        <begin position="703"/>
        <end position="715"/>
    </location>
</feature>
<dbReference type="EMBL" id="AMGY01000004">
    <property type="protein sequence ID" value="EXJ84225.1"/>
    <property type="molecule type" value="Genomic_DNA"/>
</dbReference>
<dbReference type="AlphaFoldDB" id="W9Y3J9"/>
<sequence>MDHVLSKEDVKEYDAFIPAIPWLGYDHKPSETVGTFDDYALQRGWTPDNLLDLKEGRLQVIQQNSVKPFLQSWFSIGLWEAALGRGLEKDDFIAWRDSKAMFSSEKLKPMVRDLVEYFIHAAEDDSVKVEITMRLKRVLKAASLWNRMMSETQLFINANPDFCDETFHTVMRMFTILGVTLQYTAEHLAEWGPVGFRAQVQNPWRFTLALQQRLKERMIGRGWCPYIQTMLSPFNVIVQEYAAIVGPPSTRFRHDACSAAGCVRHNIDDSAYKPLHTRPDCRCGWVRPSLDRIREILDNGQVPLMDLTKVLDAEDGKVVHVVPFEPGKAEFSAVSHVWSGGLGSTSEEGLPQCTLHHLSGYMEAGKLSKLVWIDSLCIPRDRRLRKLSIRTINKVYTQADTTLVLDPELMHSPSSSTRRMLLWIATAAWMQRMWTLPEGRLSRRPFIAWEDGAVPLQRCFADAATDFHNPVTGALEPELFGLLSQEINQLRYIHQSLGYRTTSKRDDEVLALAALFDLDLKNFLDRTSSDERMALFWISLRHKVPIPMNILFLNTPRLPVPGLRWAPSSLLNAGRQLSLITAPKGIDSYHVHLGDDGTLTGAYVVIRLDKRSTIVLNKFNPIMLTFLPDPGSTQLCRAPFTIEAGGARKARVLDHVDAFAVNVTNIEATTAELLANELVAAVRSAVALTLNTPEPRDEGHAVPSQNDSKASNQPPGHSFRARQRLQLSPIETRGNEMISGIVGWARISIS</sequence>
<protein>
    <recommendedName>
        <fullName evidence="2">Heterokaryon incompatibility domain-containing protein</fullName>
    </recommendedName>
</protein>
<dbReference type="OrthoDB" id="2426273at2759"/>
<gene>
    <name evidence="3" type="ORF">A1O3_04892</name>
</gene>
<dbReference type="InterPro" id="IPR010730">
    <property type="entry name" value="HET"/>
</dbReference>
<dbReference type="STRING" id="1182542.W9Y3J9"/>
<dbReference type="HOGENOM" id="CLU_009388_1_1_1"/>
<reference evidence="3 4" key="1">
    <citation type="submission" date="2013-03" db="EMBL/GenBank/DDBJ databases">
        <title>The Genome Sequence of Capronia epimyces CBS 606.96.</title>
        <authorList>
            <consortium name="The Broad Institute Genomics Platform"/>
            <person name="Cuomo C."/>
            <person name="de Hoog S."/>
            <person name="Gorbushina A."/>
            <person name="Walker B."/>
            <person name="Young S.K."/>
            <person name="Zeng Q."/>
            <person name="Gargeya S."/>
            <person name="Fitzgerald M."/>
            <person name="Haas B."/>
            <person name="Abouelleil A."/>
            <person name="Allen A.W."/>
            <person name="Alvarado L."/>
            <person name="Arachchi H.M."/>
            <person name="Berlin A.M."/>
            <person name="Chapman S.B."/>
            <person name="Gainer-Dewar J."/>
            <person name="Goldberg J."/>
            <person name="Griggs A."/>
            <person name="Gujja S."/>
            <person name="Hansen M."/>
            <person name="Howarth C."/>
            <person name="Imamovic A."/>
            <person name="Ireland A."/>
            <person name="Larimer J."/>
            <person name="McCowan C."/>
            <person name="Murphy C."/>
            <person name="Pearson M."/>
            <person name="Poon T.W."/>
            <person name="Priest M."/>
            <person name="Roberts A."/>
            <person name="Saif S."/>
            <person name="Shea T."/>
            <person name="Sisk P."/>
            <person name="Sykes S."/>
            <person name="Wortman J."/>
            <person name="Nusbaum C."/>
            <person name="Birren B."/>
        </authorList>
    </citation>
    <scope>NUCLEOTIDE SEQUENCE [LARGE SCALE GENOMIC DNA]</scope>
    <source>
        <strain evidence="3 4">CBS 606.96</strain>
    </source>
</reference>
<dbReference type="Pfam" id="PF06985">
    <property type="entry name" value="HET"/>
    <property type="match status" value="1"/>
</dbReference>
<dbReference type="Proteomes" id="UP000019478">
    <property type="component" value="Unassembled WGS sequence"/>
</dbReference>
<evidence type="ECO:0000313" key="4">
    <source>
        <dbReference type="Proteomes" id="UP000019478"/>
    </source>
</evidence>
<name>W9Y3J9_9EURO</name>